<keyword evidence="2" id="KW-0561">Oxygen transport</keyword>
<gene>
    <name evidence="7" type="ORF">H6G59_25475</name>
</gene>
<dbReference type="InterPro" id="IPR009050">
    <property type="entry name" value="Globin-like_sf"/>
</dbReference>
<evidence type="ECO:0000256" key="2">
    <source>
        <dbReference type="ARBA" id="ARBA00022621"/>
    </source>
</evidence>
<dbReference type="Gene3D" id="2.160.20.80">
    <property type="entry name" value="E3 ubiquitin-protein ligase SopA"/>
    <property type="match status" value="1"/>
</dbReference>
<keyword evidence="3" id="KW-0479">Metal-binding</keyword>
<dbReference type="CDD" id="cd12131">
    <property type="entry name" value="HGbI-like"/>
    <property type="match status" value="2"/>
</dbReference>
<dbReference type="PROSITE" id="PS01033">
    <property type="entry name" value="GLOBIN"/>
    <property type="match status" value="2"/>
</dbReference>
<dbReference type="SUPFAM" id="SSF46458">
    <property type="entry name" value="Globin-like"/>
    <property type="match status" value="2"/>
</dbReference>
<dbReference type="SUPFAM" id="SSF141571">
    <property type="entry name" value="Pentapeptide repeat-like"/>
    <property type="match status" value="1"/>
</dbReference>
<keyword evidence="2" id="KW-0813">Transport</keyword>
<evidence type="ECO:0000313" key="7">
    <source>
        <dbReference type="EMBL" id="MBD2571179.1"/>
    </source>
</evidence>
<dbReference type="InterPro" id="IPR001646">
    <property type="entry name" value="5peptide_repeat"/>
</dbReference>
<evidence type="ECO:0000259" key="6">
    <source>
        <dbReference type="PROSITE" id="PS01033"/>
    </source>
</evidence>
<feature type="transmembrane region" description="Helical" evidence="5">
    <location>
        <begin position="430"/>
        <end position="453"/>
    </location>
</feature>
<dbReference type="Pfam" id="PF00042">
    <property type="entry name" value="Globin"/>
    <property type="match status" value="2"/>
</dbReference>
<feature type="domain" description="Globin" evidence="6">
    <location>
        <begin position="192"/>
        <end position="327"/>
    </location>
</feature>
<evidence type="ECO:0000256" key="1">
    <source>
        <dbReference type="ARBA" id="ARBA00022617"/>
    </source>
</evidence>
<evidence type="ECO:0000256" key="3">
    <source>
        <dbReference type="ARBA" id="ARBA00022723"/>
    </source>
</evidence>
<dbReference type="RefSeq" id="WP_190720466.1">
    <property type="nucleotide sequence ID" value="NZ_JACJST010000039.1"/>
</dbReference>
<reference evidence="7 8" key="1">
    <citation type="journal article" date="2020" name="ISME J.">
        <title>Comparative genomics reveals insights into cyanobacterial evolution and habitat adaptation.</title>
        <authorList>
            <person name="Chen M.Y."/>
            <person name="Teng W.K."/>
            <person name="Zhao L."/>
            <person name="Hu C.X."/>
            <person name="Zhou Y.K."/>
            <person name="Han B.P."/>
            <person name="Song L.R."/>
            <person name="Shu W.S."/>
        </authorList>
    </citation>
    <scope>NUCLEOTIDE SEQUENCE [LARGE SCALE GENOMIC DNA]</scope>
    <source>
        <strain evidence="7 8">FACHB-196</strain>
    </source>
</reference>
<keyword evidence="5" id="KW-1133">Transmembrane helix</keyword>
<name>A0ABR8FQF5_9NOST</name>
<keyword evidence="5" id="KW-0812">Transmembrane</keyword>
<protein>
    <submittedName>
        <fullName evidence="7">Pentapeptide repeat-containing protein</fullName>
    </submittedName>
</protein>
<evidence type="ECO:0000256" key="4">
    <source>
        <dbReference type="ARBA" id="ARBA00023004"/>
    </source>
</evidence>
<dbReference type="Pfam" id="PF00805">
    <property type="entry name" value="Pentapeptide"/>
    <property type="match status" value="2"/>
</dbReference>
<dbReference type="InterPro" id="IPR000971">
    <property type="entry name" value="Globin"/>
</dbReference>
<sequence length="673" mass="73860">MTLNIELLEQSFEKVKPRANEFAASFYENLFNAHPEVKPLFANTDMVNQQKKLLNSLVLVVENLRNPEALGPVLNALGGRHVGYGAIPNYYEPVGEALLLAFEQYLGEDWTSEVKKAWLDAFTAITTLMLKGAGVDHVPTTQVKLDNSEIAANSEQQEAQAAQATTKPIEQKIEEIPQVKVAEQILTEIPEESSELPVEILVNSFEKVKPRADEFAASFYENLFKAHPEVKPLFTKTDMKNQEKKLLNSLVLVVENLRNPEALGPALNALGGRHVGYGAIPKYYRPVGEALLMTFEQYLQEDWTPEVKKAWLNAYRAITALMLKGAGEESSPQVVQAEKPAVLPKPVQADKRFIVSKSATLKTEIKKESQLFQPSAELEKKSLISIQLDGEVLKEIINNITANYQQFKTKISEQPLSEVLKQLPAKLIDAFWIAPVWLVAIISAVMFTVVLVIVDDNSLLAEVLGAADTISLVVALVLFIKEAPDRRKQFHYQAWSTVDAAHDVKVSYARILALQDLNEDGVSLRGLDAPGAELVDINLPHANLSKANLIESDFTNANLSYANLDNANLSQVKLSGANLSHAKLGFARLSEANLNSANLSNANLICADLKNANLNGADLRDASLSGANLEGAYLTGANLKNAKVSDYELSSAFLEGAIMPDGSRYKSSVSDRS</sequence>
<dbReference type="Proteomes" id="UP000640531">
    <property type="component" value="Unassembled WGS sequence"/>
</dbReference>
<dbReference type="PANTHER" id="PTHR43396:SF3">
    <property type="entry name" value="FLAVOHEMOPROTEIN"/>
    <property type="match status" value="1"/>
</dbReference>
<comment type="caution">
    <text evidence="7">The sequence shown here is derived from an EMBL/GenBank/DDBJ whole genome shotgun (WGS) entry which is preliminary data.</text>
</comment>
<proteinExistence type="predicted"/>
<keyword evidence="1" id="KW-0349">Heme</keyword>
<dbReference type="EMBL" id="JACJST010000039">
    <property type="protein sequence ID" value="MBD2571179.1"/>
    <property type="molecule type" value="Genomic_DNA"/>
</dbReference>
<keyword evidence="4" id="KW-0408">Iron</keyword>
<evidence type="ECO:0000256" key="5">
    <source>
        <dbReference type="SAM" id="Phobius"/>
    </source>
</evidence>
<dbReference type="PANTHER" id="PTHR43396">
    <property type="entry name" value="FLAVOHEMOPROTEIN"/>
    <property type="match status" value="1"/>
</dbReference>
<organism evidence="7 8">
    <name type="scientific">Anabaena lutea FACHB-196</name>
    <dbReference type="NCBI Taxonomy" id="2692881"/>
    <lineage>
        <taxon>Bacteria</taxon>
        <taxon>Bacillati</taxon>
        <taxon>Cyanobacteriota</taxon>
        <taxon>Cyanophyceae</taxon>
        <taxon>Nostocales</taxon>
        <taxon>Nostocaceae</taxon>
        <taxon>Anabaena</taxon>
    </lineage>
</organism>
<dbReference type="Gene3D" id="1.10.490.10">
    <property type="entry name" value="Globins"/>
    <property type="match status" value="2"/>
</dbReference>
<keyword evidence="8" id="KW-1185">Reference proteome</keyword>
<accession>A0ABR8FQF5</accession>
<evidence type="ECO:0000313" key="8">
    <source>
        <dbReference type="Proteomes" id="UP000640531"/>
    </source>
</evidence>
<feature type="domain" description="Globin" evidence="6">
    <location>
        <begin position="1"/>
        <end position="134"/>
    </location>
</feature>
<dbReference type="InterPro" id="IPR012292">
    <property type="entry name" value="Globin/Proto"/>
</dbReference>
<feature type="transmembrane region" description="Helical" evidence="5">
    <location>
        <begin position="459"/>
        <end position="480"/>
    </location>
</feature>
<keyword evidence="5" id="KW-0472">Membrane</keyword>